<dbReference type="PANTHER" id="PTHR13710">
    <property type="entry name" value="DNA HELICASE RECQ FAMILY MEMBER"/>
    <property type="match status" value="1"/>
</dbReference>
<evidence type="ECO:0000256" key="10">
    <source>
        <dbReference type="ARBA" id="ARBA00034808"/>
    </source>
</evidence>
<dbReference type="InterPro" id="IPR001650">
    <property type="entry name" value="Helicase_C-like"/>
</dbReference>
<evidence type="ECO:0000256" key="2">
    <source>
        <dbReference type="ARBA" id="ARBA00022741"/>
    </source>
</evidence>
<organism evidence="14 15">
    <name type="scientific">Saccoglossus kowalevskii</name>
    <name type="common">Acorn worm</name>
    <dbReference type="NCBI Taxonomy" id="10224"/>
    <lineage>
        <taxon>Eukaryota</taxon>
        <taxon>Metazoa</taxon>
        <taxon>Hemichordata</taxon>
        <taxon>Enteropneusta</taxon>
        <taxon>Harrimaniidae</taxon>
        <taxon>Saccoglossus</taxon>
    </lineage>
</organism>
<protein>
    <recommendedName>
        <fullName evidence="10">DNA 3'-5' helicase</fullName>
        <ecNumber evidence="10">5.6.2.4</ecNumber>
    </recommendedName>
    <alternativeName>
        <fullName evidence="11">DNA 3'-5' helicase BLM</fullName>
    </alternativeName>
</protein>
<evidence type="ECO:0000256" key="1">
    <source>
        <dbReference type="ARBA" id="ARBA00005446"/>
    </source>
</evidence>
<comment type="similarity">
    <text evidence="1">Belongs to the helicase family. RecQ subfamily.</text>
</comment>
<dbReference type="NCBIfam" id="TIGR00614">
    <property type="entry name" value="recQ_fam"/>
    <property type="match status" value="1"/>
</dbReference>
<evidence type="ECO:0000256" key="4">
    <source>
        <dbReference type="ARBA" id="ARBA00022806"/>
    </source>
</evidence>
<keyword evidence="2" id="KW-0547">Nucleotide-binding</keyword>
<evidence type="ECO:0000256" key="9">
    <source>
        <dbReference type="ARBA" id="ARBA00034617"/>
    </source>
</evidence>
<dbReference type="SMART" id="SM00490">
    <property type="entry name" value="HELICc"/>
    <property type="match status" value="1"/>
</dbReference>
<reference evidence="15" key="1">
    <citation type="submission" date="2025-08" db="UniProtKB">
        <authorList>
            <consortium name="RefSeq"/>
        </authorList>
    </citation>
    <scope>IDENTIFICATION</scope>
    <source>
        <tissue evidence="15">Testes</tissue>
    </source>
</reference>
<evidence type="ECO:0000256" key="7">
    <source>
        <dbReference type="ARBA" id="ARBA00023235"/>
    </source>
</evidence>
<evidence type="ECO:0000259" key="13">
    <source>
        <dbReference type="PROSITE" id="PS51194"/>
    </source>
</evidence>
<keyword evidence="5" id="KW-0067">ATP-binding</keyword>
<keyword evidence="6" id="KW-0238">DNA-binding</keyword>
<accession>A0ABM0H1N5</accession>
<evidence type="ECO:0000256" key="5">
    <source>
        <dbReference type="ARBA" id="ARBA00022840"/>
    </source>
</evidence>
<evidence type="ECO:0000256" key="8">
    <source>
        <dbReference type="ARBA" id="ARBA00023242"/>
    </source>
</evidence>
<keyword evidence="4" id="KW-0347">Helicase</keyword>
<dbReference type="PROSITE" id="PS51192">
    <property type="entry name" value="HELICASE_ATP_BIND_1"/>
    <property type="match status" value="1"/>
</dbReference>
<keyword evidence="14" id="KW-1185">Reference proteome</keyword>
<keyword evidence="7" id="KW-0413">Isomerase</keyword>
<evidence type="ECO:0000256" key="6">
    <source>
        <dbReference type="ARBA" id="ARBA00023125"/>
    </source>
</evidence>
<dbReference type="RefSeq" id="XP_002742228.1">
    <property type="nucleotide sequence ID" value="XM_002742182.1"/>
</dbReference>
<dbReference type="Pfam" id="PF00271">
    <property type="entry name" value="Helicase_C"/>
    <property type="match status" value="1"/>
</dbReference>
<name>A0ABM0H1N5_SACKO</name>
<feature type="domain" description="Helicase ATP-binding" evidence="12">
    <location>
        <begin position="35"/>
        <end position="208"/>
    </location>
</feature>
<dbReference type="SMART" id="SM00487">
    <property type="entry name" value="DEXDc"/>
    <property type="match status" value="1"/>
</dbReference>
<gene>
    <name evidence="15" type="primary">LOC100371899</name>
</gene>
<dbReference type="Gene3D" id="3.40.50.300">
    <property type="entry name" value="P-loop containing nucleotide triphosphate hydrolases"/>
    <property type="match status" value="2"/>
</dbReference>
<dbReference type="GeneID" id="100371899"/>
<keyword evidence="8" id="KW-0539">Nucleus</keyword>
<dbReference type="SUPFAM" id="SSF52540">
    <property type="entry name" value="P-loop containing nucleoside triphosphate hydrolases"/>
    <property type="match status" value="1"/>
</dbReference>
<dbReference type="PANTHER" id="PTHR13710:SF153">
    <property type="entry name" value="RECQ-LIKE DNA HELICASE BLM"/>
    <property type="match status" value="1"/>
</dbReference>
<dbReference type="InterPro" id="IPR011545">
    <property type="entry name" value="DEAD/DEAH_box_helicase_dom"/>
</dbReference>
<evidence type="ECO:0000256" key="3">
    <source>
        <dbReference type="ARBA" id="ARBA00022801"/>
    </source>
</evidence>
<dbReference type="InterPro" id="IPR004589">
    <property type="entry name" value="DNA_helicase_ATP-dep_RecQ"/>
</dbReference>
<evidence type="ECO:0000256" key="11">
    <source>
        <dbReference type="ARBA" id="ARBA00044542"/>
    </source>
</evidence>
<evidence type="ECO:0000313" key="14">
    <source>
        <dbReference type="Proteomes" id="UP000694865"/>
    </source>
</evidence>
<sequence>MAAHSGSCVGLDVEAIQRQYPDIKQLTGIQTKAIQALLSSDSDVFVVSRTGSGKSLCFYALPALRPSSVVIVLSPLLSIMEEQVLYLRAHDVTATYIGRNETEDEDIRNAKFQVLFGSPEMIIGNEKWRKVWKSDVYQTRVLAIVVDEAHTVTLWGEDGPGEKAFRECFSRIGELRSLLTAPLMALTATASSSKRKKIMSRLNMKNTRTLMLVESPDRPNIKLGIAQVKRTENHIAESFEWLLEILEKQKENMERYIIFCKSIQDCARIHFLFNTKLKSLGRMYNMFHSKTPNAIKQLIKEDMSIDGNIKVLICTNAAGMGVNFHNVHNIIHYGPPRELDTFLQQIGRGGRDGKQSQQLLIYNKTQIRKIDLDMLSYIRNQTECRRKILLQNYNVTCTGSSDAITHNHCCCDICEQSCTCEQEVCPMQHVYYKETKRIPSSHVVRNVTTEQKQLLTSALDAYRVSINLDVCDESFIVPSEASHGFSEFVIGEIVDKCACLFSADDVMQHIHIWSYAHAKEVIKIINVIFDDSDIVYTNDEDDIYSYDDIAYYD</sequence>
<dbReference type="InterPro" id="IPR027417">
    <property type="entry name" value="P-loop_NTPase"/>
</dbReference>
<evidence type="ECO:0000259" key="12">
    <source>
        <dbReference type="PROSITE" id="PS51192"/>
    </source>
</evidence>
<dbReference type="EC" id="5.6.2.4" evidence="10"/>
<dbReference type="Proteomes" id="UP000694865">
    <property type="component" value="Unplaced"/>
</dbReference>
<comment type="catalytic activity">
    <reaction evidence="9">
        <text>Couples ATP hydrolysis with the unwinding of duplex DNA by translocating in the 3'-5' direction.</text>
        <dbReference type="EC" id="5.6.2.4"/>
    </reaction>
</comment>
<dbReference type="Pfam" id="PF00270">
    <property type="entry name" value="DEAD"/>
    <property type="match status" value="1"/>
</dbReference>
<dbReference type="PROSITE" id="PS51194">
    <property type="entry name" value="HELICASE_CTER"/>
    <property type="match status" value="1"/>
</dbReference>
<dbReference type="InterPro" id="IPR014001">
    <property type="entry name" value="Helicase_ATP-bd"/>
</dbReference>
<proteinExistence type="inferred from homology"/>
<keyword evidence="3" id="KW-0378">Hydrolase</keyword>
<feature type="domain" description="Helicase C-terminal" evidence="13">
    <location>
        <begin position="238"/>
        <end position="401"/>
    </location>
</feature>
<evidence type="ECO:0000313" key="15">
    <source>
        <dbReference type="RefSeq" id="XP_002742228.1"/>
    </source>
</evidence>